<keyword evidence="9 20" id="KW-0521">NADP</keyword>
<dbReference type="GO" id="GO:0006696">
    <property type="term" value="P:ergosterol biosynthetic process"/>
    <property type="evidence" value="ECO:0007669"/>
    <property type="project" value="UniProtKB-UniRule"/>
</dbReference>
<dbReference type="InterPro" id="IPR008254">
    <property type="entry name" value="Flavodoxin/NO_synth"/>
</dbReference>
<evidence type="ECO:0000256" key="6">
    <source>
        <dbReference type="ARBA" id="ARBA00022787"/>
    </source>
</evidence>
<dbReference type="Pfam" id="PF00175">
    <property type="entry name" value="NAD_binding_1"/>
    <property type="match status" value="1"/>
</dbReference>
<comment type="similarity">
    <text evidence="20 21">In the C-terminal section; belongs to the flavoprotein pyridine nucleotide cytochrome reductase family.</text>
</comment>
<dbReference type="SUPFAM" id="SSF63380">
    <property type="entry name" value="Riboflavin synthase domain-like"/>
    <property type="match status" value="1"/>
</dbReference>
<dbReference type="InterPro" id="IPR001709">
    <property type="entry name" value="Flavoprot_Pyr_Nucl_cyt_Rdtase"/>
</dbReference>
<keyword evidence="6 20" id="KW-1000">Mitochondrion outer membrane</keyword>
<accession>A0AAI9WZT6</accession>
<evidence type="ECO:0000259" key="22">
    <source>
        <dbReference type="PROSITE" id="PS50902"/>
    </source>
</evidence>
<dbReference type="PROSITE" id="PS50902">
    <property type="entry name" value="FLAVODOXIN_LIKE"/>
    <property type="match status" value="1"/>
</dbReference>
<feature type="transmembrane region" description="Helical" evidence="20">
    <location>
        <begin position="6"/>
        <end position="23"/>
    </location>
</feature>
<evidence type="ECO:0000256" key="12">
    <source>
        <dbReference type="ARBA" id="ARBA00023002"/>
    </source>
</evidence>
<feature type="domain" description="FAD-binding FR-type" evidence="23">
    <location>
        <begin position="272"/>
        <end position="518"/>
    </location>
</feature>
<comment type="function">
    <text evidence="20">This enzyme is required for electron transfer from NADP to cytochrome P450 in microsomes. It can also provide electron transfer to heme oxygenase and cytochrome B5. Involved in ergosterol biosynthesis.</text>
</comment>
<dbReference type="Gene3D" id="3.40.50.360">
    <property type="match status" value="1"/>
</dbReference>
<evidence type="ECO:0000256" key="5">
    <source>
        <dbReference type="ARBA" id="ARBA00022692"/>
    </source>
</evidence>
<dbReference type="GO" id="GO:0005829">
    <property type="term" value="C:cytosol"/>
    <property type="evidence" value="ECO:0007669"/>
    <property type="project" value="TreeGrafter"/>
</dbReference>
<feature type="binding site" evidence="20">
    <location>
        <position position="690"/>
    </location>
    <ligand>
        <name>FAD</name>
        <dbReference type="ChEBI" id="CHEBI:57692"/>
    </ligand>
</feature>
<feature type="binding site" evidence="20">
    <location>
        <begin position="71"/>
        <end position="76"/>
    </location>
    <ligand>
        <name>FMN</name>
        <dbReference type="ChEBI" id="CHEBI:58210"/>
    </ligand>
</feature>
<evidence type="ECO:0000256" key="11">
    <source>
        <dbReference type="ARBA" id="ARBA00022989"/>
    </source>
</evidence>
<proteinExistence type="inferred from homology"/>
<dbReference type="InterPro" id="IPR023173">
    <property type="entry name" value="NADPH_Cyt_P450_Rdtase_alpha"/>
</dbReference>
<gene>
    <name evidence="24" type="ORF">KGF56_000558</name>
</gene>
<dbReference type="InterPro" id="IPR023208">
    <property type="entry name" value="P450R"/>
</dbReference>
<feature type="binding site" evidence="20">
    <location>
        <begin position="608"/>
        <end position="609"/>
    </location>
    <ligand>
        <name>NADP(+)</name>
        <dbReference type="ChEBI" id="CHEBI:58349"/>
    </ligand>
</feature>
<dbReference type="FunFam" id="3.40.50.360:FF:000075">
    <property type="entry name" value="NADPH--cytochrome P450 reductase"/>
    <property type="match status" value="1"/>
</dbReference>
<dbReference type="CDD" id="cd06204">
    <property type="entry name" value="CYPOR"/>
    <property type="match status" value="1"/>
</dbReference>
<dbReference type="AlphaFoldDB" id="A0AAI9WZT6"/>
<dbReference type="FunFam" id="3.40.50.80:FF:000018">
    <property type="entry name" value="NADPH--cytochrome P450 reductase"/>
    <property type="match status" value="1"/>
</dbReference>
<comment type="catalytic activity">
    <reaction evidence="19 20 21">
        <text>2 oxidized [cytochrome P450] + NADPH = 2 reduced [cytochrome P450] + NADP(+) + H(+)</text>
        <dbReference type="Rhea" id="RHEA:24040"/>
        <dbReference type="Rhea" id="RHEA-COMP:14627"/>
        <dbReference type="Rhea" id="RHEA-COMP:14628"/>
        <dbReference type="ChEBI" id="CHEBI:15378"/>
        <dbReference type="ChEBI" id="CHEBI:55376"/>
        <dbReference type="ChEBI" id="CHEBI:57783"/>
        <dbReference type="ChEBI" id="CHEBI:58349"/>
        <dbReference type="ChEBI" id="CHEBI:60344"/>
        <dbReference type="EC" id="1.6.2.4"/>
    </reaction>
</comment>
<feature type="domain" description="Flavodoxin-like" evidence="22">
    <location>
        <begin position="65"/>
        <end position="209"/>
    </location>
</feature>
<dbReference type="PIRSF" id="PIRSF000208">
    <property type="entry name" value="P450R"/>
    <property type="match status" value="1"/>
</dbReference>
<feature type="binding site" evidence="20">
    <location>
        <begin position="465"/>
        <end position="467"/>
    </location>
    <ligand>
        <name>FAD</name>
        <dbReference type="ChEBI" id="CHEBI:57692"/>
    </ligand>
</feature>
<dbReference type="PANTHER" id="PTHR19384:SF17">
    <property type="entry name" value="NADPH--CYTOCHROME P450 REDUCTASE"/>
    <property type="match status" value="1"/>
</dbReference>
<dbReference type="Pfam" id="PF00667">
    <property type="entry name" value="FAD_binding_1"/>
    <property type="match status" value="1"/>
</dbReference>
<evidence type="ECO:0000256" key="8">
    <source>
        <dbReference type="ARBA" id="ARBA00022827"/>
    </source>
</evidence>
<sequence>MALDSLDLYVVIILAAAVAVYYSKTQLFAKKETSGFLNAEGSGLAGGLAKSRNIFEVMEKNDKNSLLLFGSQTGTAEDYCHKMSRELSSRFGLKTMVADFADYDWDKFDEIKDNILVFFLMATYGEGEPTDNAIEFIEYLENEADTLSNLRFTVFGLGNSTYEFYNAIGRKLNQSLEEKGAERFAPYGEGDDGKGTLDEDFLTWKDEVFDSLRNNLDMEEKELKYEPSVKLTERDDLSIDNDNDQVSLGEPTKKYITATDVTELLKGPFDHTHPYLAPICHIKELFNSKERSCVHVEFDLSDSNLKYSTGDHLAIWPQNCNENISSFVKAFGLEAKRDTVYDLKTLDTTYHIPFPTPITYEATIRHHLEISGPISRQFFLSVAGFAPDEATKERVTSLATDKVKFAEVVTHKKYNIADALLHVSNGKPWTQVPFEFLIENIQHLTPRYYSISSSSLCEKNRIHITAVVESELESDSRLITGVVTNHLKNIELVKNKSTTDIPIVHYDLEGPRHKFHNFKLPVHVRRSTFKLPSSTKTPIILVGPGTGVAPLRGFVRERVQQVKNGMNVGPSVLFYGCRNENEDYLYKEEWKEYAKILGSNFELNCAFSRAIPGKKVYVQEKILEQAKRINHLLQEEGAIIYVCGDASHMARDVQASFVKVISEERGIELEKAAELVRSLKVQNRYQEDVW</sequence>
<comment type="cofactor">
    <cofactor evidence="20">
        <name>FAD</name>
        <dbReference type="ChEBI" id="CHEBI:57692"/>
    </cofactor>
    <text evidence="20">Binds 1 FAD per monomer.</text>
</comment>
<evidence type="ECO:0000256" key="14">
    <source>
        <dbReference type="ARBA" id="ARBA00023098"/>
    </source>
</evidence>
<feature type="binding site" evidence="20">
    <location>
        <position position="291"/>
    </location>
    <ligand>
        <name>NADP(+)</name>
        <dbReference type="ChEBI" id="CHEBI:58349"/>
    </ligand>
</feature>
<dbReference type="HAMAP" id="MF_03212">
    <property type="entry name" value="NCPR"/>
    <property type="match status" value="1"/>
</dbReference>
<dbReference type="PRINTS" id="PR00371">
    <property type="entry name" value="FPNCR"/>
</dbReference>
<feature type="binding site" evidence="20">
    <location>
        <begin position="615"/>
        <end position="619"/>
    </location>
    <ligand>
        <name>NADP(+)</name>
        <dbReference type="ChEBI" id="CHEBI:58349"/>
    </ligand>
</feature>
<dbReference type="SUPFAM" id="SSF52218">
    <property type="entry name" value="Flavoproteins"/>
    <property type="match status" value="1"/>
</dbReference>
<keyword evidence="4 20" id="KW-0288">FMN</keyword>
<dbReference type="InterPro" id="IPR017938">
    <property type="entry name" value="Riboflavin_synthase-like_b-brl"/>
</dbReference>
<dbReference type="GO" id="GO:0005789">
    <property type="term" value="C:endoplasmic reticulum membrane"/>
    <property type="evidence" value="ECO:0007669"/>
    <property type="project" value="UniProtKB-SubCell"/>
</dbReference>
<keyword evidence="17 20" id="KW-1207">Sterol metabolism</keyword>
<feature type="binding site" evidence="20">
    <location>
        <position position="192"/>
    </location>
    <ligand>
        <name>FMN</name>
        <dbReference type="ChEBI" id="CHEBI:58210"/>
    </ligand>
</feature>
<dbReference type="FunFam" id="1.20.990.10:FF:000009">
    <property type="entry name" value="NADPH--cytochrome P450 reductase"/>
    <property type="match status" value="1"/>
</dbReference>
<dbReference type="Proteomes" id="UP001202479">
    <property type="component" value="Unassembled WGS sequence"/>
</dbReference>
<keyword evidence="11 20" id="KW-1133">Transmembrane helix</keyword>
<evidence type="ECO:0000256" key="16">
    <source>
        <dbReference type="ARBA" id="ARBA00023136"/>
    </source>
</evidence>
<evidence type="ECO:0000256" key="3">
    <source>
        <dbReference type="ARBA" id="ARBA00022630"/>
    </source>
</evidence>
<evidence type="ECO:0000256" key="1">
    <source>
        <dbReference type="ARBA" id="ARBA00022475"/>
    </source>
</evidence>
<keyword evidence="5 20" id="KW-0812">Transmembrane</keyword>
<comment type="similarity">
    <text evidence="20">In the N-terminal section; belongs to the flavodoxin family.</text>
</comment>
<evidence type="ECO:0000256" key="19">
    <source>
        <dbReference type="ARBA" id="ARBA00049342"/>
    </source>
</evidence>
<dbReference type="GO" id="GO:0050660">
    <property type="term" value="F:flavin adenine dinucleotide binding"/>
    <property type="evidence" value="ECO:0007669"/>
    <property type="project" value="UniProtKB-UniRule"/>
</dbReference>
<dbReference type="InterPro" id="IPR001094">
    <property type="entry name" value="Flavdoxin-like"/>
</dbReference>
<protein>
    <recommendedName>
        <fullName evidence="20 21">NADPH--cytochrome P450 reductase</fullName>
        <shortName evidence="20">CPR</shortName>
        <shortName evidence="20">P450R</shortName>
        <ecNumber evidence="20 21">1.6.2.4</ecNumber>
    </recommendedName>
</protein>
<keyword evidence="8 20" id="KW-0274">FAD</keyword>
<keyword evidence="18 20" id="KW-0753">Steroid metabolism</keyword>
<dbReference type="PROSITE" id="PS51384">
    <property type="entry name" value="FAD_FR"/>
    <property type="match status" value="1"/>
</dbReference>
<dbReference type="InterPro" id="IPR017927">
    <property type="entry name" value="FAD-bd_FR_type"/>
</dbReference>
<dbReference type="InterPro" id="IPR029039">
    <property type="entry name" value="Flavoprotein-like_sf"/>
</dbReference>
<keyword evidence="2 20" id="KW-0444">Lipid biosynthesis</keyword>
<keyword evidence="16 20" id="KW-0472">Membrane</keyword>
<dbReference type="GO" id="GO:0005741">
    <property type="term" value="C:mitochondrial outer membrane"/>
    <property type="evidence" value="ECO:0007669"/>
    <property type="project" value="UniProtKB-SubCell"/>
</dbReference>
<comment type="caution">
    <text evidence="20">Lacks conserved residue(s) required for the propagation of feature annotation.</text>
</comment>
<dbReference type="GO" id="GO:0005886">
    <property type="term" value="C:plasma membrane"/>
    <property type="evidence" value="ECO:0007669"/>
    <property type="project" value="UniProtKB-SubCell"/>
</dbReference>
<evidence type="ECO:0000256" key="2">
    <source>
        <dbReference type="ARBA" id="ARBA00022516"/>
    </source>
</evidence>
<evidence type="ECO:0000256" key="21">
    <source>
        <dbReference type="PIRNR" id="PIRNR000208"/>
    </source>
</evidence>
<dbReference type="Gene3D" id="2.40.30.10">
    <property type="entry name" value="Translation factors"/>
    <property type="match status" value="1"/>
</dbReference>
<dbReference type="GeneID" id="73378175"/>
<comment type="cofactor">
    <cofactor evidence="20">
        <name>FMN</name>
        <dbReference type="ChEBI" id="CHEBI:58210"/>
    </cofactor>
    <text evidence="20">Binds 1 FMN per monomer.</text>
</comment>
<evidence type="ECO:0000256" key="9">
    <source>
        <dbReference type="ARBA" id="ARBA00022857"/>
    </source>
</evidence>
<keyword evidence="1 20" id="KW-1003">Cell membrane</keyword>
<organism evidence="24 25">
    <name type="scientific">Candida oxycetoniae</name>
    <dbReference type="NCBI Taxonomy" id="497107"/>
    <lineage>
        <taxon>Eukaryota</taxon>
        <taxon>Fungi</taxon>
        <taxon>Dikarya</taxon>
        <taxon>Ascomycota</taxon>
        <taxon>Saccharomycotina</taxon>
        <taxon>Pichiomycetes</taxon>
        <taxon>Debaryomycetaceae</taxon>
        <taxon>Candida/Lodderomyces clade</taxon>
        <taxon>Candida</taxon>
    </lineage>
</organism>
<evidence type="ECO:0000256" key="20">
    <source>
        <dbReference type="HAMAP-Rule" id="MF_03212"/>
    </source>
</evidence>
<feature type="binding site" evidence="20">
    <location>
        <position position="546"/>
    </location>
    <ligand>
        <name>NADP(+)</name>
        <dbReference type="ChEBI" id="CHEBI:58349"/>
    </ligand>
</feature>
<evidence type="ECO:0000256" key="4">
    <source>
        <dbReference type="ARBA" id="ARBA00022643"/>
    </source>
</evidence>
<feature type="binding site" evidence="20">
    <location>
        <begin position="447"/>
        <end position="450"/>
    </location>
    <ligand>
        <name>FAD</name>
        <dbReference type="ChEBI" id="CHEBI:57692"/>
    </ligand>
</feature>
<dbReference type="EC" id="1.6.2.4" evidence="20 21"/>
<evidence type="ECO:0000259" key="23">
    <source>
        <dbReference type="PROSITE" id="PS51384"/>
    </source>
</evidence>
<evidence type="ECO:0000256" key="7">
    <source>
        <dbReference type="ARBA" id="ARBA00022824"/>
    </source>
</evidence>
<dbReference type="GO" id="GO:0010181">
    <property type="term" value="F:FMN binding"/>
    <property type="evidence" value="ECO:0007669"/>
    <property type="project" value="UniProtKB-UniRule"/>
</dbReference>
<keyword evidence="3 20" id="KW-0285">Flavoprotein</keyword>
<keyword evidence="10 20" id="KW-0752">Steroid biosynthesis</keyword>
<comment type="similarity">
    <text evidence="20">Belongs to the NADPH--cytochrome P450 reductase family.</text>
</comment>
<reference evidence="24" key="1">
    <citation type="journal article" date="2022" name="DNA Res.">
        <title>Genome analysis of five recently described species of the CUG-Ser clade uncovers Candida theae as a new hybrid lineage with pathogenic potential in the Candida parapsilosis species complex.</title>
        <authorList>
            <person name="Mixao V."/>
            <person name="Del Olmo V."/>
            <person name="Hegedusova E."/>
            <person name="Saus E."/>
            <person name="Pryszcz L."/>
            <person name="Cillingova A."/>
            <person name="Nosek J."/>
            <person name="Gabaldon T."/>
        </authorList>
    </citation>
    <scope>NUCLEOTIDE SEQUENCE</scope>
    <source>
        <strain evidence="24">CBS 10844</strain>
    </source>
</reference>
<dbReference type="PRINTS" id="PR00369">
    <property type="entry name" value="FLAVODOXIN"/>
</dbReference>
<dbReference type="EMBL" id="JAHUZD010000022">
    <property type="protein sequence ID" value="KAI3406712.1"/>
    <property type="molecule type" value="Genomic_DNA"/>
</dbReference>
<evidence type="ECO:0000313" key="25">
    <source>
        <dbReference type="Proteomes" id="UP001202479"/>
    </source>
</evidence>
<keyword evidence="25" id="KW-1185">Reference proteome</keyword>
<evidence type="ECO:0000256" key="18">
    <source>
        <dbReference type="ARBA" id="ARBA00023221"/>
    </source>
</evidence>
<dbReference type="Pfam" id="PF00258">
    <property type="entry name" value="Flavodoxin_1"/>
    <property type="match status" value="1"/>
</dbReference>
<feature type="binding site" evidence="20">
    <location>
        <begin position="481"/>
        <end position="484"/>
    </location>
    <ligand>
        <name>FAD</name>
        <dbReference type="ChEBI" id="CHEBI:57692"/>
    </ligand>
</feature>
<name>A0AAI9WZT6_9ASCO</name>
<dbReference type="PANTHER" id="PTHR19384">
    <property type="entry name" value="NITRIC OXIDE SYNTHASE-RELATED"/>
    <property type="match status" value="1"/>
</dbReference>
<keyword evidence="12 20" id="KW-0560">Oxidoreductase</keyword>
<keyword evidence="13 20" id="KW-0756">Sterol biosynthesis</keyword>
<keyword evidence="15 20" id="KW-0496">Mitochondrion</keyword>
<dbReference type="SUPFAM" id="SSF52343">
    <property type="entry name" value="Ferredoxin reductase-like, C-terminal NADP-linked domain"/>
    <property type="match status" value="1"/>
</dbReference>
<dbReference type="InterPro" id="IPR003097">
    <property type="entry name" value="CysJ-like_FAD-binding"/>
</dbReference>
<keyword evidence="7 20" id="KW-0256">Endoplasmic reticulum</keyword>
<dbReference type="Gene3D" id="3.40.50.80">
    <property type="entry name" value="Nucleotide-binding domain of ferredoxin-NADP reductase (FNR) module"/>
    <property type="match status" value="1"/>
</dbReference>
<comment type="subcellular location">
    <subcellularLocation>
        <location evidence="20">Endoplasmic reticulum membrane</location>
        <topology evidence="20">Single-pass membrane protein</topology>
        <orientation evidence="20">Cytoplasmic side</orientation>
    </subcellularLocation>
    <subcellularLocation>
        <location evidence="20">Mitochondrion outer membrane</location>
        <topology evidence="20">Single-pass membrane protein</topology>
        <orientation evidence="20">Cytoplasmic side</orientation>
    </subcellularLocation>
    <subcellularLocation>
        <location evidence="20">Cell membrane</location>
        <topology evidence="20">Single-pass membrane protein</topology>
        <orientation evidence="20">Cytoplasmic side</orientation>
    </subcellularLocation>
</comment>
<dbReference type="InterPro" id="IPR039261">
    <property type="entry name" value="FNR_nucleotide-bd"/>
</dbReference>
<evidence type="ECO:0000256" key="10">
    <source>
        <dbReference type="ARBA" id="ARBA00022955"/>
    </source>
</evidence>
<dbReference type="RefSeq" id="XP_049182457.1">
    <property type="nucleotide sequence ID" value="XM_049326482.1"/>
</dbReference>
<comment type="caution">
    <text evidence="24">The sequence shown here is derived from an EMBL/GenBank/DDBJ whole genome shotgun (WGS) entry which is preliminary data.</text>
</comment>
<evidence type="ECO:0000256" key="15">
    <source>
        <dbReference type="ARBA" id="ARBA00023128"/>
    </source>
</evidence>
<keyword evidence="14 20" id="KW-0443">Lipid metabolism</keyword>
<evidence type="ECO:0000256" key="13">
    <source>
        <dbReference type="ARBA" id="ARBA00023011"/>
    </source>
</evidence>
<feature type="binding site" evidence="20">
    <location>
        <begin position="122"/>
        <end position="125"/>
    </location>
    <ligand>
        <name>FMN</name>
        <dbReference type="ChEBI" id="CHEBI:58210"/>
    </ligand>
</feature>
<evidence type="ECO:0000313" key="24">
    <source>
        <dbReference type="EMBL" id="KAI3406712.1"/>
    </source>
</evidence>
<feature type="binding site" evidence="20">
    <location>
        <begin position="157"/>
        <end position="166"/>
    </location>
    <ligand>
        <name>FMN</name>
        <dbReference type="ChEBI" id="CHEBI:58210"/>
    </ligand>
</feature>
<dbReference type="GO" id="GO:0050661">
    <property type="term" value="F:NADP binding"/>
    <property type="evidence" value="ECO:0007669"/>
    <property type="project" value="UniProtKB-UniRule"/>
</dbReference>
<evidence type="ECO:0000256" key="17">
    <source>
        <dbReference type="ARBA" id="ARBA00023166"/>
    </source>
</evidence>
<dbReference type="InterPro" id="IPR001433">
    <property type="entry name" value="OxRdtase_FAD/NAD-bd"/>
</dbReference>
<feature type="binding site" evidence="20">
    <location>
        <position position="652"/>
    </location>
    <ligand>
        <name>NADP(+)</name>
        <dbReference type="ChEBI" id="CHEBI:58349"/>
    </ligand>
</feature>
<dbReference type="Gene3D" id="1.20.990.10">
    <property type="entry name" value="NADPH-cytochrome p450 Reductase, Chain A, domain 3"/>
    <property type="match status" value="1"/>
</dbReference>
<dbReference type="GO" id="GO:0003958">
    <property type="term" value="F:NADPH-hemoprotein reductase activity"/>
    <property type="evidence" value="ECO:0007669"/>
    <property type="project" value="UniProtKB-UniRule"/>
</dbReference>